<dbReference type="OrthoDB" id="195843at2759"/>
<protein>
    <recommendedName>
        <fullName evidence="3">Sfi1 spindle body</fullName>
    </recommendedName>
</protein>
<dbReference type="PANTHER" id="PTHR22028">
    <property type="entry name" value="SFI1 SPINDLE BODY DOMAIN-CONTAINING PROTEIN-RELATED"/>
    <property type="match status" value="1"/>
</dbReference>
<dbReference type="STRING" id="4781.A0A0P1B4B7"/>
<dbReference type="GO" id="GO:0019902">
    <property type="term" value="F:phosphatase binding"/>
    <property type="evidence" value="ECO:0007669"/>
    <property type="project" value="TreeGrafter"/>
</dbReference>
<dbReference type="Proteomes" id="UP000054928">
    <property type="component" value="Unassembled WGS sequence"/>
</dbReference>
<reference evidence="2" key="1">
    <citation type="submission" date="2014-09" db="EMBL/GenBank/DDBJ databases">
        <authorList>
            <person name="Sharma Rahul"/>
            <person name="Thines Marco"/>
        </authorList>
    </citation>
    <scope>NUCLEOTIDE SEQUENCE [LARGE SCALE GENOMIC DNA]</scope>
</reference>
<accession>A0A0P1B4B7</accession>
<dbReference type="GeneID" id="36401982"/>
<evidence type="ECO:0000313" key="1">
    <source>
        <dbReference type="EMBL" id="CEG49148.1"/>
    </source>
</evidence>
<name>A0A0P1B4B7_PLAHL</name>
<dbReference type="RefSeq" id="XP_024585517.1">
    <property type="nucleotide sequence ID" value="XM_024720305.1"/>
</dbReference>
<dbReference type="PANTHER" id="PTHR22028:SF4">
    <property type="entry name" value="PROTEIN SFI1 HOMOLOG"/>
    <property type="match status" value="1"/>
</dbReference>
<dbReference type="OMA" id="AQCARRK"/>
<organism evidence="1 2">
    <name type="scientific">Plasmopara halstedii</name>
    <name type="common">Downy mildew of sunflower</name>
    <dbReference type="NCBI Taxonomy" id="4781"/>
    <lineage>
        <taxon>Eukaryota</taxon>
        <taxon>Sar</taxon>
        <taxon>Stramenopiles</taxon>
        <taxon>Oomycota</taxon>
        <taxon>Peronosporomycetes</taxon>
        <taxon>Peronosporales</taxon>
        <taxon>Peronosporaceae</taxon>
        <taxon>Plasmopara</taxon>
    </lineage>
</organism>
<proteinExistence type="predicted"/>
<dbReference type="AlphaFoldDB" id="A0A0P1B4B7"/>
<sequence>MPSSMQSQLHTKDNKCILRFFIAWRRHSHIQSKRRKRVAAACRKGAIFFQRLYWTRWKVMVAKSHQRRQEDKTTNMVENKYEVQLKNDDMTIRQSTSFFMKSCNQDNNHTAVSLQKQQHMKILKHVIQQSDNEAVACTSENTISSINAFRHWQEIVRSKKDRVAKQQQANFFLYYWLLKRSLSQLNHYALVKKRERTLLVAIQKSSRLRLLIKAMQKWRLQKRMHQIFICWQDHARQRHNRRLSYQSTADALNRKHQDLALQFAFDIWEKQSTRLRAQHALVHLLDRHLYRHLCKKAWKVWTVTIRQVVQVESLQRRYHERSLRYIWHIWSSQTRAKEQREQQRRRAVRQYYLSILRKGFVGFRAWCTQQQITRHRVDSMQDAADNRTMALAFSRWDHFTSERKRYAGKIKRALRHYQLQLLKRVWSKGLQCLLKKASVRKERNLIAYKQNYTQTLRRGFSIWRSFWQAECHRNQVLDQILHRSVRRRNLLKTNTFFEIWVEFARAKAANRIVNAQARGQAQQRTLLKHFSRWITYVSVVRWQEITQARAKQHYRFVIWKKCLKRWRLNVTLRHRHRNATRVALVHWKLILQRKVVEGWRRYLNLKRMKQRRIHEALEFRHEQFVREGLRHWLTAALYIQEQREQQIVRTQADNTTHIWRKVAAIARHWYYLTIRRRISNDEVAGCQNFYGDAVASSKNVPRLVQKNASCQLSQNPPGPPQHSAPYSGNIDTFEIINVYPNNVERSTFQSPLSEFVMIPRNRPQPRRPVEVLLLSRTNADDKIPHNQTANMTEANRYGFDFPVKKFVPLCLPKDKDSLFNNSEKQQSVMTSQAPTSRQVRSFPASIQGSNNFTKFSTTVSQLDVLEHQLESLCQKKKERKTAQDQLDILRKRVKSNPQLMPEIRAMEKQLSNCTTRWLRAKESISLLATEIDNLRRVLQG</sequence>
<evidence type="ECO:0008006" key="3">
    <source>
        <dbReference type="Google" id="ProtNLM"/>
    </source>
</evidence>
<keyword evidence="2" id="KW-1185">Reference proteome</keyword>
<dbReference type="EMBL" id="CCYD01003042">
    <property type="protein sequence ID" value="CEG49148.1"/>
    <property type="molecule type" value="Genomic_DNA"/>
</dbReference>
<dbReference type="InterPro" id="IPR052270">
    <property type="entry name" value="CACF_protein"/>
</dbReference>
<evidence type="ECO:0000313" key="2">
    <source>
        <dbReference type="Proteomes" id="UP000054928"/>
    </source>
</evidence>